<reference evidence="3 4" key="1">
    <citation type="submission" date="2019-01" db="EMBL/GenBank/DDBJ databases">
        <title>Genome sequencing of strain 2JSPR-7.</title>
        <authorList>
            <person name="Heo J."/>
            <person name="Kim S.-J."/>
            <person name="Kim J.-S."/>
            <person name="Hong S.-B."/>
            <person name="Kwon S.-W."/>
        </authorList>
    </citation>
    <scope>NUCLEOTIDE SEQUENCE [LARGE SCALE GENOMIC DNA]</scope>
    <source>
        <strain evidence="3 4">2JSPR-7</strain>
    </source>
</reference>
<dbReference type="AlphaFoldDB" id="A0A4P6EQR4"/>
<dbReference type="OrthoDB" id="5175573at2"/>
<dbReference type="Proteomes" id="UP000291758">
    <property type="component" value="Chromosome"/>
</dbReference>
<sequence length="506" mass="52435">MTDLHERSAVELRELLLGGSVSPVELTEHYLGRVAERNPALGAFATVTPDRARARAHELQREREVGDALGDPGDPVDEQVLWGLPSGDKDLWDRAGVPTGFGSRAFAGTHAWVPAVSADVVAQLDAVGTISLGKTAAPELGFPAYTELLAGPPARNPWDPTRTAGGSSGGAAVAVAAGMLPFAPGSDGGGSIRIPAAACGLVGLKPSRGLLAAGGGLDGPGGLVVNGPLARTTADAALLLEGLITRTPDGAAARPYTLGQAVGPRWSYLAAALDGEVRGGPGRTTRFRLGVSRFSAWEGFYDIAPEPEALAAHAAGVAALAGLGHDVEEVAWQPDAAYAPAFRTLWMAGAAALPIDDPERLALLEPLTQWLVGVGRKVGARELVDALRALTAFERATVARLAPYDAVVLPALGMVPPPLGWFDPADPERNFEQQCLFTPYTAMVNVAGLPAITLPVQWTEPTASAPAGMPMGVQLVGRPGGEHALLALAAQLEGALRRPDRRPPTW</sequence>
<evidence type="ECO:0000313" key="3">
    <source>
        <dbReference type="EMBL" id="QAY63779.1"/>
    </source>
</evidence>
<keyword evidence="4" id="KW-1185">Reference proteome</keyword>
<proteinExistence type="inferred from homology"/>
<dbReference type="EMBL" id="CP035495">
    <property type="protein sequence ID" value="QAY63779.1"/>
    <property type="molecule type" value="Genomic_DNA"/>
</dbReference>
<dbReference type="SUPFAM" id="SSF75304">
    <property type="entry name" value="Amidase signature (AS) enzymes"/>
    <property type="match status" value="1"/>
</dbReference>
<feature type="domain" description="Amidase" evidence="2">
    <location>
        <begin position="25"/>
        <end position="486"/>
    </location>
</feature>
<dbReference type="PROSITE" id="PS00571">
    <property type="entry name" value="AMIDASES"/>
    <property type="match status" value="1"/>
</dbReference>
<gene>
    <name evidence="3" type="ORF">ET495_11605</name>
</gene>
<dbReference type="InterPro" id="IPR036928">
    <property type="entry name" value="AS_sf"/>
</dbReference>
<dbReference type="PANTHER" id="PTHR11895">
    <property type="entry name" value="TRANSAMIDASE"/>
    <property type="match status" value="1"/>
</dbReference>
<dbReference type="InterPro" id="IPR023631">
    <property type="entry name" value="Amidase_dom"/>
</dbReference>
<dbReference type="Gene3D" id="3.90.1300.10">
    <property type="entry name" value="Amidase signature (AS) domain"/>
    <property type="match status" value="1"/>
</dbReference>
<dbReference type="GO" id="GO:0003824">
    <property type="term" value="F:catalytic activity"/>
    <property type="evidence" value="ECO:0007669"/>
    <property type="project" value="InterPro"/>
</dbReference>
<evidence type="ECO:0000256" key="1">
    <source>
        <dbReference type="ARBA" id="ARBA00009199"/>
    </source>
</evidence>
<dbReference type="PANTHER" id="PTHR11895:SF7">
    <property type="entry name" value="GLUTAMYL-TRNA(GLN) AMIDOTRANSFERASE SUBUNIT A, MITOCHONDRIAL"/>
    <property type="match status" value="1"/>
</dbReference>
<name>A0A4P6EQR4_9MICO</name>
<accession>A0A4P6EQR4</accession>
<evidence type="ECO:0000259" key="2">
    <source>
        <dbReference type="Pfam" id="PF01425"/>
    </source>
</evidence>
<protein>
    <submittedName>
        <fullName evidence="3">Amidase</fullName>
    </submittedName>
</protein>
<dbReference type="InterPro" id="IPR000120">
    <property type="entry name" value="Amidase"/>
</dbReference>
<dbReference type="KEGG" id="xyl:ET495_11605"/>
<dbReference type="Pfam" id="PF01425">
    <property type="entry name" value="Amidase"/>
    <property type="match status" value="1"/>
</dbReference>
<dbReference type="RefSeq" id="WP_129204939.1">
    <property type="nucleotide sequence ID" value="NZ_CP035495.1"/>
</dbReference>
<organism evidence="3 4">
    <name type="scientific">Xylanimonas allomyrinae</name>
    <dbReference type="NCBI Taxonomy" id="2509459"/>
    <lineage>
        <taxon>Bacteria</taxon>
        <taxon>Bacillati</taxon>
        <taxon>Actinomycetota</taxon>
        <taxon>Actinomycetes</taxon>
        <taxon>Micrococcales</taxon>
        <taxon>Promicromonosporaceae</taxon>
        <taxon>Xylanimonas</taxon>
    </lineage>
</organism>
<comment type="similarity">
    <text evidence="1">Belongs to the amidase family.</text>
</comment>
<evidence type="ECO:0000313" key="4">
    <source>
        <dbReference type="Proteomes" id="UP000291758"/>
    </source>
</evidence>
<dbReference type="InterPro" id="IPR020556">
    <property type="entry name" value="Amidase_CS"/>
</dbReference>